<comment type="caution">
    <text evidence="1">The sequence shown here is derived from an EMBL/GenBank/DDBJ whole genome shotgun (WGS) entry which is preliminary data.</text>
</comment>
<dbReference type="Proteomes" id="UP000248646">
    <property type="component" value="Unassembled WGS sequence"/>
</dbReference>
<dbReference type="InterPro" id="IPR009711">
    <property type="entry name" value="UPF0473"/>
</dbReference>
<dbReference type="OrthoDB" id="2626955at2"/>
<proteinExistence type="predicted"/>
<evidence type="ECO:0000313" key="2">
    <source>
        <dbReference type="Proteomes" id="UP000248646"/>
    </source>
</evidence>
<dbReference type="AlphaFoldDB" id="A0A2W7PGE1"/>
<gene>
    <name evidence="1" type="ORF">C7437_101429</name>
</gene>
<evidence type="ECO:0000313" key="1">
    <source>
        <dbReference type="EMBL" id="PZX07316.1"/>
    </source>
</evidence>
<organism evidence="1 2">
    <name type="scientific">Psychrobacillus insolitus</name>
    <dbReference type="NCBI Taxonomy" id="1461"/>
    <lineage>
        <taxon>Bacteria</taxon>
        <taxon>Bacillati</taxon>
        <taxon>Bacillota</taxon>
        <taxon>Bacilli</taxon>
        <taxon>Bacillales</taxon>
        <taxon>Bacillaceae</taxon>
        <taxon>Psychrobacillus</taxon>
    </lineage>
</organism>
<protein>
    <submittedName>
        <fullName evidence="1">Uncharacterized protein DUF1292</fullName>
    </submittedName>
</protein>
<dbReference type="RefSeq" id="WP_111437983.1">
    <property type="nucleotide sequence ID" value="NZ_QKZI01000001.1"/>
</dbReference>
<accession>A0A2W7PGE1</accession>
<reference evidence="1 2" key="1">
    <citation type="submission" date="2018-06" db="EMBL/GenBank/DDBJ databases">
        <title>Genomic Encyclopedia of Type Strains, Phase IV (KMG-IV): sequencing the most valuable type-strain genomes for metagenomic binning, comparative biology and taxonomic classification.</title>
        <authorList>
            <person name="Goeker M."/>
        </authorList>
    </citation>
    <scope>NUCLEOTIDE SEQUENCE [LARGE SCALE GENOMIC DNA]</scope>
    <source>
        <strain evidence="1 2">DSM 5</strain>
    </source>
</reference>
<dbReference type="Pfam" id="PF06949">
    <property type="entry name" value="DUF1292"/>
    <property type="match status" value="1"/>
</dbReference>
<name>A0A2W7PGE1_9BACI</name>
<keyword evidence="2" id="KW-1185">Reference proteome</keyword>
<sequence>MTENKIEVGKIFSVLDENDQEQEMKVLGLLTVEETVYAAVCFIVDIQEESEKDIDIFFLQVNNEEELSMIESEDEFEKVSAAFHKLEKNIRSKKRGKKR</sequence>
<dbReference type="EMBL" id="QKZI01000001">
    <property type="protein sequence ID" value="PZX07316.1"/>
    <property type="molecule type" value="Genomic_DNA"/>
</dbReference>